<dbReference type="EMBL" id="AP021876">
    <property type="protein sequence ID" value="BBO83810.1"/>
    <property type="molecule type" value="Genomic_DNA"/>
</dbReference>
<proteinExistence type="predicted"/>
<dbReference type="AlphaFoldDB" id="A0A5K7ZUC7"/>
<dbReference type="Proteomes" id="UP000425960">
    <property type="component" value="Chromosome"/>
</dbReference>
<gene>
    <name evidence="1" type="ORF">DSCO28_43760</name>
</gene>
<evidence type="ECO:0000313" key="2">
    <source>
        <dbReference type="Proteomes" id="UP000425960"/>
    </source>
</evidence>
<name>A0A5K7ZUC7_9BACT</name>
<dbReference type="InterPro" id="IPR009078">
    <property type="entry name" value="Ferritin-like_SF"/>
</dbReference>
<sequence>MPSVNFGAIFSFAEALEKQDMEFYTAAAANPACADHRDLFSGCAKNCKKNISNAQRTRRECVTEMILEPIHGLNLDEFGEAVSDATVMDAAAVLAEAAHLEERAVQFYLTAAEKIKALPEGAQGLKKSAKLRLRNRAALEAG</sequence>
<dbReference type="RefSeq" id="WP_173179707.1">
    <property type="nucleotide sequence ID" value="NZ_AP021876.1"/>
</dbReference>
<dbReference type="KEGG" id="dov:DSCO28_43760"/>
<dbReference type="Pfam" id="PF13668">
    <property type="entry name" value="Ferritin_2"/>
    <property type="match status" value="1"/>
</dbReference>
<evidence type="ECO:0000313" key="1">
    <source>
        <dbReference type="EMBL" id="BBO83810.1"/>
    </source>
</evidence>
<protein>
    <recommendedName>
        <fullName evidence="3">Rubrerythrin diiron-binding domain-containing protein</fullName>
    </recommendedName>
</protein>
<accession>A0A5K7ZUC7</accession>
<evidence type="ECO:0008006" key="3">
    <source>
        <dbReference type="Google" id="ProtNLM"/>
    </source>
</evidence>
<dbReference type="SUPFAM" id="SSF47240">
    <property type="entry name" value="Ferritin-like"/>
    <property type="match status" value="1"/>
</dbReference>
<dbReference type="InterPro" id="IPR012347">
    <property type="entry name" value="Ferritin-like"/>
</dbReference>
<reference evidence="1 2" key="1">
    <citation type="submission" date="2019-11" db="EMBL/GenBank/DDBJ databases">
        <title>Comparative genomics of hydrocarbon-degrading Desulfosarcina strains.</title>
        <authorList>
            <person name="Watanabe M."/>
            <person name="Kojima H."/>
            <person name="Fukui M."/>
        </authorList>
    </citation>
    <scope>NUCLEOTIDE SEQUENCE [LARGE SCALE GENOMIC DNA]</scope>
    <source>
        <strain evidence="1 2">28bB2T</strain>
    </source>
</reference>
<dbReference type="Gene3D" id="1.20.1260.10">
    <property type="match status" value="1"/>
</dbReference>
<organism evidence="1 2">
    <name type="scientific">Desulfosarcina ovata subsp. sediminis</name>
    <dbReference type="NCBI Taxonomy" id="885957"/>
    <lineage>
        <taxon>Bacteria</taxon>
        <taxon>Pseudomonadati</taxon>
        <taxon>Thermodesulfobacteriota</taxon>
        <taxon>Desulfobacteria</taxon>
        <taxon>Desulfobacterales</taxon>
        <taxon>Desulfosarcinaceae</taxon>
        <taxon>Desulfosarcina</taxon>
    </lineage>
</organism>